<keyword evidence="2" id="KW-1185">Reference proteome</keyword>
<dbReference type="Proteomes" id="UP000013378">
    <property type="component" value="Unassembled WGS sequence"/>
</dbReference>
<accession>R1CV50</accession>
<reference evidence="1 2" key="1">
    <citation type="journal article" date="2015" name="Geomicrobiol. J.">
        <title>Caldisalinibacter kiritimatiensis gen. nov., sp. nov., a moderately thermohalophilic thiosulfate-reducing bacterium from a hypersaline microbial mat.</title>
        <authorList>
            <person name="Ben Hania W."/>
            <person name="Joseph M."/>
            <person name="Fiebig A."/>
            <person name="Bunk B."/>
            <person name="Klenk H.-P."/>
            <person name="Fardeau M.-L."/>
            <person name="Spring S."/>
        </authorList>
    </citation>
    <scope>NUCLEOTIDE SEQUENCE [LARGE SCALE GENOMIC DNA]</scope>
    <source>
        <strain evidence="1 2">L21-TH-D2</strain>
    </source>
</reference>
<evidence type="ECO:0000313" key="2">
    <source>
        <dbReference type="Proteomes" id="UP000013378"/>
    </source>
</evidence>
<dbReference type="PATRIC" id="fig|1304284.3.peg.1424"/>
<evidence type="ECO:0000313" key="1">
    <source>
        <dbReference type="EMBL" id="EOD00499.1"/>
    </source>
</evidence>
<dbReference type="STRING" id="1304284.L21TH_1455"/>
<sequence length="94" mass="10818">MKDLNYKDVTGVYKLIKKLKDIGLLVYKKGKVVALYFESYKVKDIEEYRSKSKSKSKSNKIYIQDTVVNGENYVITTRDTKKIISRTTTRGSPG</sequence>
<comment type="caution">
    <text evidence="1">The sequence shown here is derived from an EMBL/GenBank/DDBJ whole genome shotgun (WGS) entry which is preliminary data.</text>
</comment>
<dbReference type="EMBL" id="ARZA01000155">
    <property type="protein sequence ID" value="EOD00499.1"/>
    <property type="molecule type" value="Genomic_DNA"/>
</dbReference>
<protein>
    <submittedName>
        <fullName evidence="1">Uncharacterized protein</fullName>
    </submittedName>
</protein>
<dbReference type="AlphaFoldDB" id="R1CV50"/>
<proteinExistence type="predicted"/>
<organism evidence="1 2">
    <name type="scientific">Caldisalinibacter kiritimatiensis</name>
    <dbReference type="NCBI Taxonomy" id="1304284"/>
    <lineage>
        <taxon>Bacteria</taxon>
        <taxon>Bacillati</taxon>
        <taxon>Bacillota</taxon>
        <taxon>Tissierellia</taxon>
        <taxon>Tissierellales</taxon>
        <taxon>Thermohalobacteraceae</taxon>
        <taxon>Caldisalinibacter</taxon>
    </lineage>
</organism>
<gene>
    <name evidence="1" type="ORF">L21TH_1455</name>
</gene>
<name>R1CV50_9FIRM</name>